<dbReference type="InterPro" id="IPR005215">
    <property type="entry name" value="Trig_fac"/>
</dbReference>
<evidence type="ECO:0000256" key="8">
    <source>
        <dbReference type="ARBA" id="ARBA00023235"/>
    </source>
</evidence>
<dbReference type="RefSeq" id="WP_140454999.1">
    <property type="nucleotide sequence ID" value="NZ_VFRP01000016.1"/>
</dbReference>
<dbReference type="GO" id="GO:0044183">
    <property type="term" value="F:protein folding chaperone"/>
    <property type="evidence" value="ECO:0007669"/>
    <property type="project" value="TreeGrafter"/>
</dbReference>
<evidence type="ECO:0000256" key="13">
    <source>
        <dbReference type="PROSITE-ProRule" id="PRU00277"/>
    </source>
</evidence>
<evidence type="ECO:0000256" key="12">
    <source>
        <dbReference type="HAMAP-Rule" id="MF_00303"/>
    </source>
</evidence>
<evidence type="ECO:0000256" key="1">
    <source>
        <dbReference type="ARBA" id="ARBA00000971"/>
    </source>
</evidence>
<dbReference type="PIRSF" id="PIRSF003095">
    <property type="entry name" value="Trigger_factor"/>
    <property type="match status" value="1"/>
</dbReference>
<comment type="function">
    <text evidence="10 12">Involved in protein export. Acts as a chaperone by maintaining the newly synthesized protein in an open conformation. Functions as a peptidyl-prolyl cis-trans isomerase.</text>
</comment>
<proteinExistence type="inferred from homology"/>
<evidence type="ECO:0000313" key="17">
    <source>
        <dbReference type="Proteomes" id="UP000319255"/>
    </source>
</evidence>
<feature type="domain" description="PPIase FKBP-type" evidence="15">
    <location>
        <begin position="165"/>
        <end position="227"/>
    </location>
</feature>
<evidence type="ECO:0000256" key="5">
    <source>
        <dbReference type="ARBA" id="ARBA00022618"/>
    </source>
</evidence>
<dbReference type="InterPro" id="IPR036611">
    <property type="entry name" value="Trigger_fac_ribosome-bd_sf"/>
</dbReference>
<dbReference type="Pfam" id="PF00254">
    <property type="entry name" value="FKBP_C"/>
    <property type="match status" value="1"/>
</dbReference>
<dbReference type="Gene3D" id="3.10.50.40">
    <property type="match status" value="1"/>
</dbReference>
<dbReference type="GO" id="GO:0015031">
    <property type="term" value="P:protein transport"/>
    <property type="evidence" value="ECO:0007669"/>
    <property type="project" value="UniProtKB-UniRule"/>
</dbReference>
<dbReference type="OrthoDB" id="9767721at2"/>
<dbReference type="PANTHER" id="PTHR30560">
    <property type="entry name" value="TRIGGER FACTOR CHAPERONE AND PEPTIDYL-PROLYL CIS/TRANS ISOMERASE"/>
    <property type="match status" value="1"/>
</dbReference>
<dbReference type="Pfam" id="PF05698">
    <property type="entry name" value="Trigger_C"/>
    <property type="match status" value="1"/>
</dbReference>
<evidence type="ECO:0000256" key="6">
    <source>
        <dbReference type="ARBA" id="ARBA00023110"/>
    </source>
</evidence>
<dbReference type="GO" id="GO:0051301">
    <property type="term" value="P:cell division"/>
    <property type="evidence" value="ECO:0007669"/>
    <property type="project" value="UniProtKB-KW"/>
</dbReference>
<dbReference type="InterPro" id="IPR046357">
    <property type="entry name" value="PPIase_dom_sf"/>
</dbReference>
<comment type="similarity">
    <text evidence="2 12 14">Belongs to the FKBP-type PPIase family. Tig subfamily.</text>
</comment>
<keyword evidence="8 12" id="KW-0413">Isomerase</keyword>
<gene>
    <name evidence="12" type="primary">tig</name>
    <name evidence="16" type="ORF">FJM51_15225</name>
</gene>
<dbReference type="InterPro" id="IPR008880">
    <property type="entry name" value="Trigger_fac_C"/>
</dbReference>
<dbReference type="Pfam" id="PF05697">
    <property type="entry name" value="Trigger_N"/>
    <property type="match status" value="1"/>
</dbReference>
<evidence type="ECO:0000256" key="2">
    <source>
        <dbReference type="ARBA" id="ARBA00005464"/>
    </source>
</evidence>
<dbReference type="InterPro" id="IPR037041">
    <property type="entry name" value="Trigger_fac_C_sf"/>
</dbReference>
<keyword evidence="5 12" id="KW-0132">Cell division</keyword>
<comment type="catalytic activity">
    <reaction evidence="1 12 13">
        <text>[protein]-peptidylproline (omega=180) = [protein]-peptidylproline (omega=0)</text>
        <dbReference type="Rhea" id="RHEA:16237"/>
        <dbReference type="Rhea" id="RHEA-COMP:10747"/>
        <dbReference type="Rhea" id="RHEA-COMP:10748"/>
        <dbReference type="ChEBI" id="CHEBI:83833"/>
        <dbReference type="ChEBI" id="CHEBI:83834"/>
        <dbReference type="EC" id="5.2.1.8"/>
    </reaction>
</comment>
<sequence>MQVVETLNEGLKREYSITVPAGELEAKVNEKLEEARKDFQMKGFRKGKAPAALMKKMFGKSVLGEAMQETIDAAMREHFEQTGDRPAVQPEVKVTNEDWEEGQDVQVSMAYQKLPAVPEVALAEIRLERLVAEIDEASVDEALGNLANSATSFEAAPEGTAAESGDQVVFDFKGSVDGVEFDGGSAEDFPLVLGSGSFIPGFEDQLIGAKAGDTPEVKVTFPENYGAPHLAGKEAVFACAVKEVRKPKSAEIDDALATRFGADSLDALKQQVRERLGEEYGQASRAVLKRRLMDALDAMVSFDLPPVLVDAEAAQIAHQLWHEEHHDHQGHDHPEIEPTDEHRELAARRVRLGLLLAEIGQKAEVTVSDQELQRAIFAQARQYPGQERQFFEFVQKNPSALQQLRAPLFEDKVVDHIVEQAEVTDKPVSKEELQAAIDALGDEAATEVEVAPAD</sequence>
<evidence type="ECO:0000256" key="10">
    <source>
        <dbReference type="ARBA" id="ARBA00024849"/>
    </source>
</evidence>
<dbReference type="GO" id="GO:0005737">
    <property type="term" value="C:cytoplasm"/>
    <property type="evidence" value="ECO:0007669"/>
    <property type="project" value="UniProtKB-SubCell"/>
</dbReference>
<dbReference type="Proteomes" id="UP000319255">
    <property type="component" value="Unassembled WGS sequence"/>
</dbReference>
<organism evidence="16 17">
    <name type="scientific">Amaricoccus solimangrovi</name>
    <dbReference type="NCBI Taxonomy" id="2589815"/>
    <lineage>
        <taxon>Bacteria</taxon>
        <taxon>Pseudomonadati</taxon>
        <taxon>Pseudomonadota</taxon>
        <taxon>Alphaproteobacteria</taxon>
        <taxon>Rhodobacterales</taxon>
        <taxon>Paracoccaceae</taxon>
        <taxon>Amaricoccus</taxon>
    </lineage>
</organism>
<keyword evidence="9 12" id="KW-0131">Cell cycle</keyword>
<evidence type="ECO:0000256" key="3">
    <source>
        <dbReference type="ARBA" id="ARBA00013194"/>
    </source>
</evidence>
<dbReference type="EC" id="5.2.1.8" evidence="3 12"/>
<protein>
    <recommendedName>
        <fullName evidence="4 12">Trigger factor</fullName>
        <shortName evidence="12">TF</shortName>
        <ecNumber evidence="3 12">5.2.1.8</ecNumber>
    </recommendedName>
    <alternativeName>
        <fullName evidence="11 12">PPIase</fullName>
    </alternativeName>
</protein>
<dbReference type="GO" id="GO:0043022">
    <property type="term" value="F:ribosome binding"/>
    <property type="evidence" value="ECO:0007669"/>
    <property type="project" value="TreeGrafter"/>
</dbReference>
<comment type="caution">
    <text evidence="16">The sequence shown here is derived from an EMBL/GenBank/DDBJ whole genome shotgun (WGS) entry which is preliminary data.</text>
</comment>
<dbReference type="GO" id="GO:0043335">
    <property type="term" value="P:protein unfolding"/>
    <property type="evidence" value="ECO:0007669"/>
    <property type="project" value="TreeGrafter"/>
</dbReference>
<dbReference type="PANTHER" id="PTHR30560:SF3">
    <property type="entry name" value="TRIGGER FACTOR-LIKE PROTEIN TIG, CHLOROPLASTIC"/>
    <property type="match status" value="1"/>
</dbReference>
<dbReference type="EMBL" id="VFRP01000016">
    <property type="protein sequence ID" value="TPE49234.1"/>
    <property type="molecule type" value="Genomic_DNA"/>
</dbReference>
<dbReference type="SUPFAM" id="SSF102735">
    <property type="entry name" value="Trigger factor ribosome-binding domain"/>
    <property type="match status" value="1"/>
</dbReference>
<dbReference type="GO" id="GO:0003755">
    <property type="term" value="F:peptidyl-prolyl cis-trans isomerase activity"/>
    <property type="evidence" value="ECO:0007669"/>
    <property type="project" value="UniProtKB-UniRule"/>
</dbReference>
<dbReference type="SUPFAM" id="SSF109998">
    <property type="entry name" value="Triger factor/SurA peptide-binding domain-like"/>
    <property type="match status" value="1"/>
</dbReference>
<keyword evidence="6 12" id="KW-0697">Rotamase</keyword>
<keyword evidence="12" id="KW-0963">Cytoplasm</keyword>
<dbReference type="GO" id="GO:0051083">
    <property type="term" value="P:'de novo' cotranslational protein folding"/>
    <property type="evidence" value="ECO:0007669"/>
    <property type="project" value="TreeGrafter"/>
</dbReference>
<evidence type="ECO:0000256" key="9">
    <source>
        <dbReference type="ARBA" id="ARBA00023306"/>
    </source>
</evidence>
<dbReference type="SUPFAM" id="SSF54534">
    <property type="entry name" value="FKBP-like"/>
    <property type="match status" value="1"/>
</dbReference>
<dbReference type="HAMAP" id="MF_00303">
    <property type="entry name" value="Trigger_factor_Tig"/>
    <property type="match status" value="1"/>
</dbReference>
<dbReference type="InterPro" id="IPR027304">
    <property type="entry name" value="Trigger_fact/SurA_dom_sf"/>
</dbReference>
<comment type="domain">
    <text evidence="12">Consists of 3 domains; the N-terminus binds the ribosome, the middle domain has PPIase activity, while the C-terminus has intrinsic chaperone activity on its own.</text>
</comment>
<evidence type="ECO:0000256" key="4">
    <source>
        <dbReference type="ARBA" id="ARBA00016902"/>
    </source>
</evidence>
<evidence type="ECO:0000256" key="11">
    <source>
        <dbReference type="ARBA" id="ARBA00029986"/>
    </source>
</evidence>
<dbReference type="FunFam" id="3.10.50.40:FF:000001">
    <property type="entry name" value="Trigger factor"/>
    <property type="match status" value="1"/>
</dbReference>
<evidence type="ECO:0000256" key="14">
    <source>
        <dbReference type="RuleBase" id="RU003914"/>
    </source>
</evidence>
<keyword evidence="7 12" id="KW-0143">Chaperone</keyword>
<dbReference type="InterPro" id="IPR008881">
    <property type="entry name" value="Trigger_fac_ribosome-bd_bac"/>
</dbReference>
<evidence type="ECO:0000259" key="15">
    <source>
        <dbReference type="PROSITE" id="PS50059"/>
    </source>
</evidence>
<dbReference type="Gene3D" id="3.30.70.1050">
    <property type="entry name" value="Trigger factor ribosome-binding domain"/>
    <property type="match status" value="1"/>
</dbReference>
<accession>A0A501WM38</accession>
<dbReference type="NCBIfam" id="TIGR00115">
    <property type="entry name" value="tig"/>
    <property type="match status" value="1"/>
</dbReference>
<dbReference type="InterPro" id="IPR001179">
    <property type="entry name" value="PPIase_FKBP_dom"/>
</dbReference>
<dbReference type="AlphaFoldDB" id="A0A501WM38"/>
<comment type="subcellular location">
    <subcellularLocation>
        <location evidence="12">Cytoplasm</location>
    </subcellularLocation>
    <text evidence="12">About half TF is bound to the ribosome near the polypeptide exit tunnel while the other half is free in the cytoplasm.</text>
</comment>
<evidence type="ECO:0000256" key="7">
    <source>
        <dbReference type="ARBA" id="ARBA00023186"/>
    </source>
</evidence>
<keyword evidence="17" id="KW-1185">Reference proteome</keyword>
<evidence type="ECO:0000313" key="16">
    <source>
        <dbReference type="EMBL" id="TPE49234.1"/>
    </source>
</evidence>
<name>A0A501WM38_9RHOB</name>
<dbReference type="PROSITE" id="PS50059">
    <property type="entry name" value="FKBP_PPIASE"/>
    <property type="match status" value="1"/>
</dbReference>
<dbReference type="Gene3D" id="1.10.3120.10">
    <property type="entry name" value="Trigger factor, C-terminal domain"/>
    <property type="match status" value="1"/>
</dbReference>
<reference evidence="16 17" key="1">
    <citation type="submission" date="2019-06" db="EMBL/GenBank/DDBJ databases">
        <title>A novel bacterium of genus Amaricoccus, isolated from marine sediment.</title>
        <authorList>
            <person name="Huang H."/>
            <person name="Mo K."/>
            <person name="Hu Y."/>
        </authorList>
    </citation>
    <scope>NUCLEOTIDE SEQUENCE [LARGE SCALE GENOMIC DNA]</scope>
    <source>
        <strain evidence="16 17">HB172011</strain>
    </source>
</reference>